<evidence type="ECO:0000313" key="2">
    <source>
        <dbReference type="EMBL" id="OEU90406.1"/>
    </source>
</evidence>
<dbReference type="EMBL" id="LJGT01000038">
    <property type="protein sequence ID" value="OEU90406.1"/>
    <property type="molecule type" value="Genomic_DNA"/>
</dbReference>
<evidence type="ECO:0000313" key="3">
    <source>
        <dbReference type="Proteomes" id="UP000176087"/>
    </source>
</evidence>
<comment type="caution">
    <text evidence="2">The sequence shown here is derived from an EMBL/GenBank/DDBJ whole genome shotgun (WGS) entry which is preliminary data.</text>
</comment>
<dbReference type="STRING" id="933944.AN215_13120"/>
<organism evidence="2 3">
    <name type="scientific">Streptomyces abyssalis</name>
    <dbReference type="NCBI Taxonomy" id="933944"/>
    <lineage>
        <taxon>Bacteria</taxon>
        <taxon>Bacillati</taxon>
        <taxon>Actinomycetota</taxon>
        <taxon>Actinomycetes</taxon>
        <taxon>Kitasatosporales</taxon>
        <taxon>Streptomycetaceae</taxon>
        <taxon>Streptomyces</taxon>
    </lineage>
</organism>
<protein>
    <submittedName>
        <fullName evidence="2">Uncharacterized protein</fullName>
    </submittedName>
</protein>
<sequence>MTRLREAETALSEADGRRDAIGGHGASANQFHVAYVLYEFKDLEESIAAMRESLRPQPKQERQGGKGAFTRTRFLHSGGSSSGTWTPRVRHEARSWTTLLA</sequence>
<gene>
    <name evidence="2" type="ORF">AN215_13120</name>
</gene>
<dbReference type="Proteomes" id="UP000176087">
    <property type="component" value="Unassembled WGS sequence"/>
</dbReference>
<proteinExistence type="predicted"/>
<dbReference type="AlphaFoldDB" id="A0A1E7JQ76"/>
<feature type="region of interest" description="Disordered" evidence="1">
    <location>
        <begin position="52"/>
        <end position="101"/>
    </location>
</feature>
<evidence type="ECO:0000256" key="1">
    <source>
        <dbReference type="SAM" id="MobiDB-lite"/>
    </source>
</evidence>
<dbReference type="RefSeq" id="WP_070009271.1">
    <property type="nucleotide sequence ID" value="NZ_LJGS01000036.1"/>
</dbReference>
<feature type="compositionally biased region" description="Basic and acidic residues" evidence="1">
    <location>
        <begin position="52"/>
        <end position="64"/>
    </location>
</feature>
<reference evidence="2 3" key="1">
    <citation type="journal article" date="2016" name="Front. Microbiol.">
        <title>Comparative Genomics Analysis of Streptomyces Species Reveals Their Adaptation to the Marine Environment and Their Diversity at the Genomic Level.</title>
        <authorList>
            <person name="Tian X."/>
            <person name="Zhang Z."/>
            <person name="Yang T."/>
            <person name="Chen M."/>
            <person name="Li J."/>
            <person name="Chen F."/>
            <person name="Yang J."/>
            <person name="Li W."/>
            <person name="Zhang B."/>
            <person name="Zhang Z."/>
            <person name="Wu J."/>
            <person name="Zhang C."/>
            <person name="Long L."/>
            <person name="Xiao J."/>
        </authorList>
    </citation>
    <scope>NUCLEOTIDE SEQUENCE [LARGE SCALE GENOMIC DNA]</scope>
    <source>
        <strain evidence="2 3">SCSIO 10390</strain>
    </source>
</reference>
<feature type="region of interest" description="Disordered" evidence="1">
    <location>
        <begin position="1"/>
        <end position="24"/>
    </location>
</feature>
<dbReference type="OrthoDB" id="3213425at2"/>
<feature type="compositionally biased region" description="Basic and acidic residues" evidence="1">
    <location>
        <begin position="1"/>
        <end position="21"/>
    </location>
</feature>
<name>A0A1E7JQ76_9ACTN</name>
<keyword evidence="3" id="KW-1185">Reference proteome</keyword>
<accession>A0A1E7JQ76</accession>